<dbReference type="STRING" id="571298.SAMN04488026_106017"/>
<evidence type="ECO:0000313" key="1">
    <source>
        <dbReference type="EMBL" id="SDK93484.1"/>
    </source>
</evidence>
<dbReference type="Pfam" id="PF13704">
    <property type="entry name" value="Glyco_tranf_2_4"/>
    <property type="match status" value="1"/>
</dbReference>
<keyword evidence="2" id="KW-1185">Reference proteome</keyword>
<keyword evidence="1" id="KW-0808">Transferase</keyword>
<sequence length="325" mass="36592">MRLATRLRTRHVSGPARFQLAPDEVCGLLLGRNIAYYIPGFMAHYRALGMKYLVYMDNGSDDDSVELMRGYERVIVLRNRSNFRDYQPYMRMHLGCAYAEGGWRLAVDADEILRYPGEGRIDLPALAGILSDRGHTGLLAQMLEMVPEGPLADVDDLGFDAVRERFRKYSLNDISALPYHSGDIPFHGFLARNTLTDDRVKILFGGLRRSLFAEDCCLSKHVLYRPGPNVLPQPHPNVSTGLHMADFTLALQHYKFAGGFLAREQRRQTEKRLSHNETELRLAAFAKQPRMALSVPGMQGDPTPEDLLEAGFLTASDPARERLGL</sequence>
<dbReference type="Proteomes" id="UP000199382">
    <property type="component" value="Unassembled WGS sequence"/>
</dbReference>
<name>A0A1G9FYJ1_9RHOB</name>
<dbReference type="AlphaFoldDB" id="A0A1G9FYJ1"/>
<evidence type="ECO:0000313" key="2">
    <source>
        <dbReference type="Proteomes" id="UP000199382"/>
    </source>
</evidence>
<dbReference type="GO" id="GO:0016740">
    <property type="term" value="F:transferase activity"/>
    <property type="evidence" value="ECO:0007669"/>
    <property type="project" value="UniProtKB-KW"/>
</dbReference>
<reference evidence="1 2" key="1">
    <citation type="submission" date="2016-10" db="EMBL/GenBank/DDBJ databases">
        <authorList>
            <person name="de Groot N.N."/>
        </authorList>
    </citation>
    <scope>NUCLEOTIDE SEQUENCE [LARGE SCALE GENOMIC DNA]</scope>
    <source>
        <strain evidence="1 2">DSM 25294</strain>
    </source>
</reference>
<gene>
    <name evidence="1" type="ORF">SAMN04488026_106017</name>
</gene>
<organism evidence="1 2">
    <name type="scientific">Aliiruegeria lutimaris</name>
    <dbReference type="NCBI Taxonomy" id="571298"/>
    <lineage>
        <taxon>Bacteria</taxon>
        <taxon>Pseudomonadati</taxon>
        <taxon>Pseudomonadota</taxon>
        <taxon>Alphaproteobacteria</taxon>
        <taxon>Rhodobacterales</taxon>
        <taxon>Roseobacteraceae</taxon>
        <taxon>Aliiruegeria</taxon>
    </lineage>
</organism>
<protein>
    <submittedName>
        <fullName evidence="1">Glycosyl transferase family 2</fullName>
    </submittedName>
</protein>
<accession>A0A1G9FYJ1</accession>
<dbReference type="EMBL" id="FNEK01000060">
    <property type="protein sequence ID" value="SDK93484.1"/>
    <property type="molecule type" value="Genomic_DNA"/>
</dbReference>
<dbReference type="InterPro" id="IPR029044">
    <property type="entry name" value="Nucleotide-diphossugar_trans"/>
</dbReference>
<dbReference type="SUPFAM" id="SSF53448">
    <property type="entry name" value="Nucleotide-diphospho-sugar transferases"/>
    <property type="match status" value="1"/>
</dbReference>
<proteinExistence type="predicted"/>